<dbReference type="Gene3D" id="1.10.510.10">
    <property type="entry name" value="Transferase(Phosphotransferase) domain 1"/>
    <property type="match status" value="1"/>
</dbReference>
<protein>
    <recommendedName>
        <fullName evidence="3">PhoP regulatory network protein YrbL</fullName>
    </recommendedName>
</protein>
<keyword evidence="2" id="KW-1185">Reference proteome</keyword>
<evidence type="ECO:0000313" key="1">
    <source>
        <dbReference type="EMBL" id="CCK74279.1"/>
    </source>
</evidence>
<dbReference type="EMBL" id="FO203512">
    <property type="protein sequence ID" value="CCK74279.1"/>
    <property type="molecule type" value="Genomic_DNA"/>
</dbReference>
<dbReference type="Proteomes" id="UP000032749">
    <property type="component" value="Chromosome"/>
</dbReference>
<reference evidence="1 2" key="1">
    <citation type="journal article" date="2013" name="Nat. Commun.">
        <title>Genome sequence and functional genomic analysis of the oil-degrading bacterium Oleispira antarctica.</title>
        <authorList>
            <person name="Kube M."/>
            <person name="Chernikova T.N."/>
            <person name="Al-Ramahi Y."/>
            <person name="Beloqui A."/>
            <person name="Lopez-Cortez N."/>
            <person name="Guazzaroni M.E."/>
            <person name="Heipieper H.J."/>
            <person name="Klages S."/>
            <person name="Kotsyurbenko O.R."/>
            <person name="Langer I."/>
            <person name="Nechitaylo T.Y."/>
            <person name="Lunsdorf H."/>
            <person name="Fernandez M."/>
            <person name="Juarez S."/>
            <person name="Ciordia S."/>
            <person name="Singer A."/>
            <person name="Kagan O."/>
            <person name="Egorova O."/>
            <person name="Petit P.A."/>
            <person name="Stogios P."/>
            <person name="Kim Y."/>
            <person name="Tchigvintsev A."/>
            <person name="Flick R."/>
            <person name="Denaro R."/>
            <person name="Genovese M."/>
            <person name="Albar J.P."/>
            <person name="Reva O.N."/>
            <person name="Martinez-Gomariz M."/>
            <person name="Tran H."/>
            <person name="Ferrer M."/>
            <person name="Savchenko A."/>
            <person name="Yakunin A.F."/>
            <person name="Yakimov M.M."/>
            <person name="Golyshina O.V."/>
            <person name="Reinhardt R."/>
            <person name="Golyshin P.N."/>
        </authorList>
    </citation>
    <scope>NUCLEOTIDE SEQUENCE [LARGE SCALE GENOMIC DNA]</scope>
</reference>
<accession>R4YQ62</accession>
<evidence type="ECO:0000313" key="2">
    <source>
        <dbReference type="Proteomes" id="UP000032749"/>
    </source>
</evidence>
<dbReference type="Pfam" id="PF10707">
    <property type="entry name" value="YrbL-PhoP_reg"/>
    <property type="match status" value="1"/>
</dbReference>
<name>R4YQ62_OLEAN</name>
<dbReference type="KEGG" id="oai:OLEAN_C01030"/>
<dbReference type="HOGENOM" id="CLU_076352_3_1_6"/>
<sequence length="193" mass="22173">MNNEIYLTDELIVGKGRDRVCYQHPHDSNLCIKVSISDNKQSKREVSYFNFLNKKNTDLSKISVFRGTVKTDKGLGYTFDLIRDYDKKVSKTLRQCLESQEFSIEWIQPQLNELKNYLISNKICVRDISPSNISCERTPNGVNLLIIDGVSNSNINPLTIRLQSLVNTSIDKAWKGLERKLARIDRALMSNNE</sequence>
<proteinExistence type="predicted"/>
<dbReference type="OrthoDB" id="595236at2"/>
<dbReference type="STRING" id="698738.OLEAN_C01030"/>
<dbReference type="Gene3D" id="3.30.200.20">
    <property type="entry name" value="Phosphorylase Kinase, domain 1"/>
    <property type="match status" value="1"/>
</dbReference>
<gene>
    <name evidence="1" type="ORF">OLEAN_C01030</name>
</gene>
<organism evidence="1 2">
    <name type="scientific">Oleispira antarctica RB-8</name>
    <dbReference type="NCBI Taxonomy" id="698738"/>
    <lineage>
        <taxon>Bacteria</taxon>
        <taxon>Pseudomonadati</taxon>
        <taxon>Pseudomonadota</taxon>
        <taxon>Gammaproteobacteria</taxon>
        <taxon>Oceanospirillales</taxon>
        <taxon>Oceanospirillaceae</taxon>
        <taxon>Oleispira</taxon>
    </lineage>
</organism>
<dbReference type="AlphaFoldDB" id="R4YQ62"/>
<evidence type="ECO:0008006" key="3">
    <source>
        <dbReference type="Google" id="ProtNLM"/>
    </source>
</evidence>
<dbReference type="InterPro" id="IPR019647">
    <property type="entry name" value="PhoP_reg_network_YrbL"/>
</dbReference>